<sequence length="82" mass="9915">MKTKLRPVTETRRSRAEWNWKVAAPVWRRQQLIQIGVYPPELESTTVKKWIEEEWAELPEAIKHKLHLRDERISKETEALLR</sequence>
<dbReference type="AlphaFoldDB" id="X1FD97"/>
<proteinExistence type="predicted"/>
<dbReference type="EMBL" id="BARU01007286">
    <property type="protein sequence ID" value="GAH43611.1"/>
    <property type="molecule type" value="Genomic_DNA"/>
</dbReference>
<accession>X1FD97</accession>
<reference evidence="1" key="1">
    <citation type="journal article" date="2014" name="Front. Microbiol.">
        <title>High frequency of phylogenetically diverse reductive dehalogenase-homologous genes in deep subseafloor sedimentary metagenomes.</title>
        <authorList>
            <person name="Kawai M."/>
            <person name="Futagami T."/>
            <person name="Toyoda A."/>
            <person name="Takaki Y."/>
            <person name="Nishi S."/>
            <person name="Hori S."/>
            <person name="Arai W."/>
            <person name="Tsubouchi T."/>
            <person name="Morono Y."/>
            <person name="Uchiyama I."/>
            <person name="Ito T."/>
            <person name="Fujiyama A."/>
            <person name="Inagaki F."/>
            <person name="Takami H."/>
        </authorList>
    </citation>
    <scope>NUCLEOTIDE SEQUENCE</scope>
    <source>
        <strain evidence="1">Expedition CK06-06</strain>
    </source>
</reference>
<name>X1FD97_9ZZZZ</name>
<protein>
    <submittedName>
        <fullName evidence="1">Uncharacterized protein</fullName>
    </submittedName>
</protein>
<evidence type="ECO:0000313" key="1">
    <source>
        <dbReference type="EMBL" id="GAH43611.1"/>
    </source>
</evidence>
<gene>
    <name evidence="1" type="ORF">S03H2_14359</name>
</gene>
<comment type="caution">
    <text evidence="1">The sequence shown here is derived from an EMBL/GenBank/DDBJ whole genome shotgun (WGS) entry which is preliminary data.</text>
</comment>
<organism evidence="1">
    <name type="scientific">marine sediment metagenome</name>
    <dbReference type="NCBI Taxonomy" id="412755"/>
    <lineage>
        <taxon>unclassified sequences</taxon>
        <taxon>metagenomes</taxon>
        <taxon>ecological metagenomes</taxon>
    </lineage>
</organism>